<keyword evidence="1" id="KW-1133">Transmembrane helix</keyword>
<dbReference type="EMBL" id="QGDT01000001">
    <property type="protein sequence ID" value="PWJ60183.1"/>
    <property type="molecule type" value="Genomic_DNA"/>
</dbReference>
<keyword evidence="1" id="KW-0812">Transmembrane</keyword>
<feature type="transmembrane region" description="Helical" evidence="1">
    <location>
        <begin position="163"/>
        <end position="189"/>
    </location>
</feature>
<evidence type="ECO:0000313" key="3">
    <source>
        <dbReference type="Proteomes" id="UP000245880"/>
    </source>
</evidence>
<keyword evidence="3" id="KW-1185">Reference proteome</keyword>
<feature type="transmembrane region" description="Helical" evidence="1">
    <location>
        <begin position="313"/>
        <end position="330"/>
    </location>
</feature>
<sequence length="407" mass="46504">MISFSNHSKYNTLLTGLWLVHALMVGLLIAINPNHYTTIDSHVYLSSAQNLLEGHGYVLMEGEGYRWNSTFPPGYSLSIALVARLTSLEVLWASKIVNLLCSALLLVFIRIRFGPRKALLLGSFLVWGPFLRLWAHTWSEPLFICVLLIWVDQYQRYQKNVGTIQFGGLLLCGFTLLSIRYAGIFIVLVALFHSFQALMDHKFRRYHGHLLLLSGIWTLGLLGYWQANLHWSGERYGGERILLDGALFENIRLFAAGISKSLLGYDIEATAEVTLANVLAPMRLLLLIGIGFEVKKNKIPLPNRRSFWPWGTLRVGFTYLIFLFTLRLISPFDAPGYRLLAPFMVLIWWALLYWLAQQKPNARVVTLGLLWIILSWVQLIPGTNLRGQLLLVENIWWDGILRHCILP</sequence>
<feature type="transmembrane region" description="Helical" evidence="1">
    <location>
        <begin position="130"/>
        <end position="151"/>
    </location>
</feature>
<feature type="transmembrane region" description="Helical" evidence="1">
    <location>
        <begin position="210"/>
        <end position="227"/>
    </location>
</feature>
<protein>
    <recommendedName>
        <fullName evidence="4">Dolichyl-phosphate-mannose-protein mannosyltransferase</fullName>
    </recommendedName>
</protein>
<feature type="transmembrane region" description="Helical" evidence="1">
    <location>
        <begin position="12"/>
        <end position="31"/>
    </location>
</feature>
<feature type="transmembrane region" description="Helical" evidence="1">
    <location>
        <begin position="336"/>
        <end position="355"/>
    </location>
</feature>
<comment type="caution">
    <text evidence="2">The sequence shown here is derived from an EMBL/GenBank/DDBJ whole genome shotgun (WGS) entry which is preliminary data.</text>
</comment>
<evidence type="ECO:0000256" key="1">
    <source>
        <dbReference type="SAM" id="Phobius"/>
    </source>
</evidence>
<feature type="transmembrane region" description="Helical" evidence="1">
    <location>
        <begin position="90"/>
        <end position="109"/>
    </location>
</feature>
<proteinExistence type="predicted"/>
<evidence type="ECO:0000313" key="2">
    <source>
        <dbReference type="EMBL" id="PWJ60183.1"/>
    </source>
</evidence>
<name>A0A316AR28_9BACT</name>
<feature type="transmembrane region" description="Helical" evidence="1">
    <location>
        <begin position="362"/>
        <end position="380"/>
    </location>
</feature>
<gene>
    <name evidence="2" type="ORF">CLV98_101364</name>
</gene>
<dbReference type="AlphaFoldDB" id="A0A316AR28"/>
<accession>A0A316AR28</accession>
<organism evidence="2 3">
    <name type="scientific">Dyadobacter jejuensis</name>
    <dbReference type="NCBI Taxonomy" id="1082580"/>
    <lineage>
        <taxon>Bacteria</taxon>
        <taxon>Pseudomonadati</taxon>
        <taxon>Bacteroidota</taxon>
        <taxon>Cytophagia</taxon>
        <taxon>Cytophagales</taxon>
        <taxon>Spirosomataceae</taxon>
        <taxon>Dyadobacter</taxon>
    </lineage>
</organism>
<evidence type="ECO:0008006" key="4">
    <source>
        <dbReference type="Google" id="ProtNLM"/>
    </source>
</evidence>
<keyword evidence="1" id="KW-0472">Membrane</keyword>
<reference evidence="2 3" key="1">
    <citation type="submission" date="2018-03" db="EMBL/GenBank/DDBJ databases">
        <title>Genomic Encyclopedia of Archaeal and Bacterial Type Strains, Phase II (KMG-II): from individual species to whole genera.</title>
        <authorList>
            <person name="Goeker M."/>
        </authorList>
    </citation>
    <scope>NUCLEOTIDE SEQUENCE [LARGE SCALE GENOMIC DNA]</scope>
    <source>
        <strain evidence="2 3">DSM 100346</strain>
    </source>
</reference>
<dbReference type="Proteomes" id="UP000245880">
    <property type="component" value="Unassembled WGS sequence"/>
</dbReference>